<evidence type="ECO:0000256" key="1">
    <source>
        <dbReference type="SAM" id="Phobius"/>
    </source>
</evidence>
<feature type="transmembrane region" description="Helical" evidence="1">
    <location>
        <begin position="57"/>
        <end position="78"/>
    </location>
</feature>
<accession>A0A0B6YBV0</accession>
<proteinExistence type="predicted"/>
<sequence length="79" mass="8912">LRSYPGPLHCQLRSHPGPLHCHLIPSRAPTLPHQITAKVSLHVAFPLQNITHDSPHILLLLLVITLLLDCWPVSWFSVF</sequence>
<keyword evidence="1" id="KW-1133">Transmembrane helix</keyword>
<name>A0A0B6YBV0_9EUPU</name>
<keyword evidence="1" id="KW-0812">Transmembrane</keyword>
<feature type="non-terminal residue" evidence="2">
    <location>
        <position position="1"/>
    </location>
</feature>
<dbReference type="AlphaFoldDB" id="A0A0B6YBV0"/>
<organism evidence="2">
    <name type="scientific">Arion vulgaris</name>
    <dbReference type="NCBI Taxonomy" id="1028688"/>
    <lineage>
        <taxon>Eukaryota</taxon>
        <taxon>Metazoa</taxon>
        <taxon>Spiralia</taxon>
        <taxon>Lophotrochozoa</taxon>
        <taxon>Mollusca</taxon>
        <taxon>Gastropoda</taxon>
        <taxon>Heterobranchia</taxon>
        <taxon>Euthyneura</taxon>
        <taxon>Panpulmonata</taxon>
        <taxon>Eupulmonata</taxon>
        <taxon>Stylommatophora</taxon>
        <taxon>Helicina</taxon>
        <taxon>Arionoidea</taxon>
        <taxon>Arionidae</taxon>
        <taxon>Arion</taxon>
    </lineage>
</organism>
<feature type="non-terminal residue" evidence="2">
    <location>
        <position position="79"/>
    </location>
</feature>
<evidence type="ECO:0000313" key="2">
    <source>
        <dbReference type="EMBL" id="CEK53301.1"/>
    </source>
</evidence>
<reference evidence="2" key="1">
    <citation type="submission" date="2014-12" db="EMBL/GenBank/DDBJ databases">
        <title>Insight into the proteome of Arion vulgaris.</title>
        <authorList>
            <person name="Aradska J."/>
            <person name="Bulat T."/>
            <person name="Smidak R."/>
            <person name="Sarate P."/>
            <person name="Gangsoo J."/>
            <person name="Sialana F."/>
            <person name="Bilban M."/>
            <person name="Lubec G."/>
        </authorList>
    </citation>
    <scope>NUCLEOTIDE SEQUENCE</scope>
    <source>
        <tissue evidence="2">Skin</tissue>
    </source>
</reference>
<gene>
    <name evidence="2" type="primary">ORF19806</name>
</gene>
<keyword evidence="1" id="KW-0472">Membrane</keyword>
<protein>
    <submittedName>
        <fullName evidence="2">Uncharacterized protein</fullName>
    </submittedName>
</protein>
<dbReference type="EMBL" id="HACG01006436">
    <property type="protein sequence ID" value="CEK53301.1"/>
    <property type="molecule type" value="Transcribed_RNA"/>
</dbReference>